<dbReference type="EMBL" id="BKAJ01000031">
    <property type="protein sequence ID" value="GEP54648.1"/>
    <property type="molecule type" value="Genomic_DNA"/>
</dbReference>
<dbReference type="InterPro" id="IPR047729">
    <property type="entry name" value="Sce7726-like"/>
</dbReference>
<evidence type="ECO:0008006" key="3">
    <source>
        <dbReference type="Google" id="ProtNLM"/>
    </source>
</evidence>
<keyword evidence="2" id="KW-1185">Reference proteome</keyword>
<dbReference type="RefSeq" id="WP_147148384.1">
    <property type="nucleotide sequence ID" value="NZ_BKAJ01000031.1"/>
</dbReference>
<name>A0A512N6Q5_9HYPH</name>
<proteinExistence type="predicted"/>
<dbReference type="OrthoDB" id="3358108at2"/>
<evidence type="ECO:0000313" key="2">
    <source>
        <dbReference type="Proteomes" id="UP000321058"/>
    </source>
</evidence>
<reference evidence="1 2" key="1">
    <citation type="submission" date="2019-07" db="EMBL/GenBank/DDBJ databases">
        <title>Whole genome shotgun sequence of Reyranella soli NBRC 108950.</title>
        <authorList>
            <person name="Hosoyama A."/>
            <person name="Uohara A."/>
            <person name="Ohji S."/>
            <person name="Ichikawa N."/>
        </authorList>
    </citation>
    <scope>NUCLEOTIDE SEQUENCE [LARGE SCALE GENOMIC DNA]</scope>
    <source>
        <strain evidence="1 2">NBRC 108950</strain>
    </source>
</reference>
<dbReference type="NCBIfam" id="NF033832">
    <property type="entry name" value="sce7726_fam"/>
    <property type="match status" value="1"/>
</dbReference>
<comment type="caution">
    <text evidence="1">The sequence shown here is derived from an EMBL/GenBank/DDBJ whole genome shotgun (WGS) entry which is preliminary data.</text>
</comment>
<organism evidence="1 2">
    <name type="scientific">Reyranella soli</name>
    <dbReference type="NCBI Taxonomy" id="1230389"/>
    <lineage>
        <taxon>Bacteria</taxon>
        <taxon>Pseudomonadati</taxon>
        <taxon>Pseudomonadota</taxon>
        <taxon>Alphaproteobacteria</taxon>
        <taxon>Hyphomicrobiales</taxon>
        <taxon>Reyranellaceae</taxon>
        <taxon>Reyranella</taxon>
    </lineage>
</organism>
<dbReference type="AlphaFoldDB" id="A0A512N6Q5"/>
<dbReference type="Proteomes" id="UP000321058">
    <property type="component" value="Unassembled WGS sequence"/>
</dbReference>
<sequence>MRDADVRASVLKMLADQHAGDRATRIVEEMGVWSGYARIDVAVINGELTGYEIKSDRDTLGRLPSQATLYGRVFDRVVLVVGKKHVQAAKKVVPRWWGITVAKLGPGGVGLTPQRTPKTNPSIDSYLLAKLLWRQEAIEALAAKNLAAGWRSKSVDDLHQRLASELPVSELASIVRSALKERSAWLGKPICNQ</sequence>
<accession>A0A512N6Q5</accession>
<gene>
    <name evidence="1" type="ORF">RSO01_18140</name>
</gene>
<protein>
    <recommendedName>
        <fullName evidence="3">Sce7726 family protein</fullName>
    </recommendedName>
</protein>
<evidence type="ECO:0000313" key="1">
    <source>
        <dbReference type="EMBL" id="GEP54648.1"/>
    </source>
</evidence>